<dbReference type="eggNOG" id="COG0045">
    <property type="taxonomic scope" value="Bacteria"/>
</dbReference>
<feature type="domain" description="ATP-grasp" evidence="6">
    <location>
        <begin position="496"/>
        <end position="532"/>
    </location>
</feature>
<dbReference type="InterPro" id="IPR032875">
    <property type="entry name" value="Succ_CoA_lig_flav_dom"/>
</dbReference>
<evidence type="ECO:0000256" key="3">
    <source>
        <dbReference type="ARBA" id="ARBA00022840"/>
    </source>
</evidence>
<keyword evidence="9" id="KW-1185">Reference proteome</keyword>
<reference evidence="8 9" key="1">
    <citation type="submission" date="2011-09" db="EMBL/GenBank/DDBJ databases">
        <title>Complete sequence of chromosome of Thioflavicoccus mobilis 8321.</title>
        <authorList>
            <consortium name="US DOE Joint Genome Institute"/>
            <person name="Lucas S."/>
            <person name="Han J."/>
            <person name="Lapidus A."/>
            <person name="Cheng J.-F."/>
            <person name="Goodwin L."/>
            <person name="Pitluck S."/>
            <person name="Peters L."/>
            <person name="Ovchinnikova G."/>
            <person name="Lu M."/>
            <person name="Detter J.C."/>
            <person name="Han C."/>
            <person name="Tapia R."/>
            <person name="Land M."/>
            <person name="Hauser L."/>
            <person name="Kyrpides N."/>
            <person name="Ivanova N."/>
            <person name="Pagani I."/>
            <person name="Vogl K."/>
            <person name="Liu Z."/>
            <person name="Imhoff J."/>
            <person name="Thiel V."/>
            <person name="Frigaard N.-U."/>
            <person name="Bryant D."/>
            <person name="Woyke T."/>
        </authorList>
    </citation>
    <scope>NUCLEOTIDE SEQUENCE [LARGE SCALE GENOMIC DNA]</scope>
    <source>
        <strain evidence="8 9">8321</strain>
    </source>
</reference>
<evidence type="ECO:0000256" key="5">
    <source>
        <dbReference type="PROSITE-ProRule" id="PRU00409"/>
    </source>
</evidence>
<dbReference type="PROSITE" id="PS50975">
    <property type="entry name" value="ATP_GRASP"/>
    <property type="match status" value="1"/>
</dbReference>
<dbReference type="SUPFAM" id="SSF56059">
    <property type="entry name" value="Glutathione synthetase ATP-binding domain-like"/>
    <property type="match status" value="1"/>
</dbReference>
<dbReference type="Pfam" id="PF13380">
    <property type="entry name" value="CoA_binding_2"/>
    <property type="match status" value="1"/>
</dbReference>
<name>L0GYX3_9GAMM</name>
<evidence type="ECO:0000313" key="9">
    <source>
        <dbReference type="Proteomes" id="UP000010816"/>
    </source>
</evidence>
<dbReference type="SMART" id="SM00881">
    <property type="entry name" value="CoA_binding"/>
    <property type="match status" value="1"/>
</dbReference>
<dbReference type="PANTHER" id="PTHR43334">
    <property type="entry name" value="ACETATE--COA LIGASE [ADP-FORMING]"/>
    <property type="match status" value="1"/>
</dbReference>
<proteinExistence type="inferred from homology"/>
<gene>
    <name evidence="8" type="ORF">Thimo_1810</name>
</gene>
<dbReference type="InterPro" id="IPR011761">
    <property type="entry name" value="ATP-grasp"/>
</dbReference>
<evidence type="ECO:0000256" key="2">
    <source>
        <dbReference type="ARBA" id="ARBA00022741"/>
    </source>
</evidence>
<dbReference type="Pfam" id="PF13302">
    <property type="entry name" value="Acetyltransf_3"/>
    <property type="match status" value="1"/>
</dbReference>
<dbReference type="AlphaFoldDB" id="L0GYX3"/>
<dbReference type="SUPFAM" id="SSF55729">
    <property type="entry name" value="Acyl-CoA N-acyltransferases (Nat)"/>
    <property type="match status" value="1"/>
</dbReference>
<dbReference type="Gene3D" id="3.30.1490.20">
    <property type="entry name" value="ATP-grasp fold, A domain"/>
    <property type="match status" value="1"/>
</dbReference>
<dbReference type="PANTHER" id="PTHR43334:SF1">
    <property type="entry name" value="3-HYDROXYPROPIONATE--COA LIGASE [ADP-FORMING]"/>
    <property type="match status" value="1"/>
</dbReference>
<evidence type="ECO:0000256" key="4">
    <source>
        <dbReference type="ARBA" id="ARBA00060888"/>
    </source>
</evidence>
<dbReference type="SUPFAM" id="SSF51735">
    <property type="entry name" value="NAD(P)-binding Rossmann-fold domains"/>
    <property type="match status" value="1"/>
</dbReference>
<dbReference type="Pfam" id="PF13549">
    <property type="entry name" value="ATP-grasp_5"/>
    <property type="match status" value="1"/>
</dbReference>
<keyword evidence="1" id="KW-0436">Ligase</keyword>
<dbReference type="eggNOG" id="COG1042">
    <property type="taxonomic scope" value="Bacteria"/>
</dbReference>
<dbReference type="InterPro" id="IPR016181">
    <property type="entry name" value="Acyl_CoA_acyltransferase"/>
</dbReference>
<dbReference type="OrthoDB" id="9807426at2"/>
<dbReference type="Pfam" id="PF19045">
    <property type="entry name" value="Ligase_CoA_2"/>
    <property type="match status" value="1"/>
</dbReference>
<dbReference type="eggNOG" id="COG1247">
    <property type="taxonomic scope" value="Bacteria"/>
</dbReference>
<keyword evidence="2 5" id="KW-0547">Nucleotide-binding</keyword>
<dbReference type="InterPro" id="IPR013815">
    <property type="entry name" value="ATP_grasp_subdomain_1"/>
</dbReference>
<dbReference type="GO" id="GO:0005524">
    <property type="term" value="F:ATP binding"/>
    <property type="evidence" value="ECO:0007669"/>
    <property type="project" value="UniProtKB-UniRule"/>
</dbReference>
<keyword evidence="3 5" id="KW-0067">ATP-binding</keyword>
<dbReference type="Gene3D" id="3.40.630.30">
    <property type="match status" value="1"/>
</dbReference>
<dbReference type="InterPro" id="IPR043938">
    <property type="entry name" value="Ligase_CoA_dom"/>
</dbReference>
<dbReference type="EMBL" id="CP003051">
    <property type="protein sequence ID" value="AGA90580.1"/>
    <property type="molecule type" value="Genomic_DNA"/>
</dbReference>
<feature type="domain" description="N-acetyltransferase" evidence="7">
    <location>
        <begin position="737"/>
        <end position="900"/>
    </location>
</feature>
<dbReference type="InterPro" id="IPR000182">
    <property type="entry name" value="GNAT_dom"/>
</dbReference>
<dbReference type="SUPFAM" id="SSF52210">
    <property type="entry name" value="Succinyl-CoA synthetase domains"/>
    <property type="match status" value="2"/>
</dbReference>
<comment type="similarity">
    <text evidence="4">In the N-terminal section; belongs to the acetate CoA ligase alpha subunit family.</text>
</comment>
<evidence type="ECO:0000313" key="8">
    <source>
        <dbReference type="EMBL" id="AGA90580.1"/>
    </source>
</evidence>
<protein>
    <submittedName>
        <fullName evidence="8">Acyl-CoA synthetase (NDP forming)</fullName>
    </submittedName>
</protein>
<evidence type="ECO:0000259" key="6">
    <source>
        <dbReference type="PROSITE" id="PS50975"/>
    </source>
</evidence>
<organism evidence="8 9">
    <name type="scientific">Thioflavicoccus mobilis 8321</name>
    <dbReference type="NCBI Taxonomy" id="765912"/>
    <lineage>
        <taxon>Bacteria</taxon>
        <taxon>Pseudomonadati</taxon>
        <taxon>Pseudomonadota</taxon>
        <taxon>Gammaproteobacteria</taxon>
        <taxon>Chromatiales</taxon>
        <taxon>Chromatiaceae</taxon>
        <taxon>Thioflavicoccus</taxon>
    </lineage>
</organism>
<dbReference type="Pfam" id="PF13607">
    <property type="entry name" value="Succ_CoA_lig"/>
    <property type="match status" value="1"/>
</dbReference>
<dbReference type="GO" id="GO:0046872">
    <property type="term" value="F:metal ion binding"/>
    <property type="evidence" value="ECO:0007669"/>
    <property type="project" value="InterPro"/>
</dbReference>
<dbReference type="InterPro" id="IPR016102">
    <property type="entry name" value="Succinyl-CoA_synth-like"/>
</dbReference>
<dbReference type="RefSeq" id="WP_015280721.1">
    <property type="nucleotide sequence ID" value="NC_019940.1"/>
</dbReference>
<dbReference type="HOGENOM" id="CLU_007415_0_2_6"/>
<dbReference type="PATRIC" id="fig|765912.4.peg.1770"/>
<dbReference type="PROSITE" id="PS51186">
    <property type="entry name" value="GNAT"/>
    <property type="match status" value="1"/>
</dbReference>
<evidence type="ECO:0000256" key="1">
    <source>
        <dbReference type="ARBA" id="ARBA00022598"/>
    </source>
</evidence>
<accession>L0GYX3</accession>
<dbReference type="KEGG" id="tmb:Thimo_1810"/>
<dbReference type="InterPro" id="IPR051538">
    <property type="entry name" value="Acyl-CoA_Synth/Transferase"/>
</dbReference>
<dbReference type="STRING" id="765912.Thimo_1810"/>
<dbReference type="GO" id="GO:0043758">
    <property type="term" value="F:acetate-CoA ligase (ADP-forming) activity"/>
    <property type="evidence" value="ECO:0007669"/>
    <property type="project" value="InterPro"/>
</dbReference>
<evidence type="ECO:0000259" key="7">
    <source>
        <dbReference type="PROSITE" id="PS51186"/>
    </source>
</evidence>
<dbReference type="Gene3D" id="3.40.50.720">
    <property type="entry name" value="NAD(P)-binding Rossmann-like Domain"/>
    <property type="match status" value="1"/>
</dbReference>
<dbReference type="GO" id="GO:0016747">
    <property type="term" value="F:acyltransferase activity, transferring groups other than amino-acyl groups"/>
    <property type="evidence" value="ECO:0007669"/>
    <property type="project" value="InterPro"/>
</dbReference>
<dbReference type="CDD" id="cd04301">
    <property type="entry name" value="NAT_SF"/>
    <property type="match status" value="1"/>
</dbReference>
<dbReference type="Proteomes" id="UP000010816">
    <property type="component" value="Chromosome"/>
</dbReference>
<dbReference type="InterPro" id="IPR003781">
    <property type="entry name" value="CoA-bd"/>
</dbReference>
<sequence length="900" mass="98100">MRLSDVDQLFTPSAVAVFGASDRPGSVGGIVYRNVLSSGFKGPCYAINPKYETVADRPCYKNLAELDKNFELALIATPAETVAGIIDQCGGYGVKAAVVHSAGFAEHGERGAVLQERVVEAARRNRIRLLGPNTLGVMRPIHGLNATFGNEQARRGNVALISQSGAVCAAMLDWSGPREVGFSAVVSLGAAADIDFGDVLDYLALDSHTHCILMYVEGVRNARRFVSGLRAAARIKPVIVVKAGRYPAGSRAAKSHTGAWVGTVDVFRAVMERAGVVQVEELDQLFAAAQVFGAGRRLGGERIAIVTNGGGPGVLAADRAVEQGLMLAQFADETRARLEAALPEYWSHDNPVDVIGDAPPERYRHAVEACVADPNVDGVLAILAPLAEADPSAVAKEVIVAAKTSQKPVLASWMGARRVAEAKLLFAQGRIPHFASPEVAIDALAFLATHHRNQKLLMQSPGPIAHEESPDVEGARLIIEGVMAEGRKTLGIIEAKAILSAFKIPTTQAVLARTPNEALIAAEVLGFPVVMKINSPDLAHKSDVDGVRLNIADAQTVRRAFSEIVERAKRLRPEVRIEGVTVEHMVSTRAARELMIGVLRDSIFGPIITFGAGGTEVEVLQDRALGLPPLNAFIIQTMIRHTRVDRLMGEFQHMPSMNREALARILQRVSEMVCELPEIIEMEINPLIGNDREVTAVDARIRVNYRPPQQTTYGHMAIHPYPIHLIEQVQLPDGTDLTIRPIRPEDAQLEQDFVRGLSEQTKYFRFMQALKELTPEMLVRFTQIDYDREMALIGVVEQEGVEQEGVEVVEVEVGVARYMSRPGEDSCEFAIVVGDEWRARGIGARLMRSLMENARQRGLRVMEGEVLTANTRMLALMKSLGFRVERDKLDPGIKIVSKVL</sequence>
<dbReference type="Gene3D" id="3.40.50.261">
    <property type="entry name" value="Succinyl-CoA synthetase domains"/>
    <property type="match status" value="2"/>
</dbReference>
<dbReference type="FunFam" id="3.30.1490.20:FF:000020">
    <property type="entry name" value="Protein lysine acetyltransferase"/>
    <property type="match status" value="1"/>
</dbReference>
<dbReference type="Gene3D" id="3.30.470.20">
    <property type="entry name" value="ATP-grasp fold, B domain"/>
    <property type="match status" value="1"/>
</dbReference>
<dbReference type="InterPro" id="IPR036291">
    <property type="entry name" value="NAD(P)-bd_dom_sf"/>
</dbReference>